<evidence type="ECO:0000313" key="2">
    <source>
        <dbReference type="EMBL" id="MBW4671398.1"/>
    </source>
</evidence>
<comment type="caution">
    <text evidence="2">The sequence shown here is derived from an EMBL/GenBank/DDBJ whole genome shotgun (WGS) entry which is preliminary data.</text>
</comment>
<feature type="domain" description="Novel STAND NTPase 1" evidence="1">
    <location>
        <begin position="16"/>
        <end position="211"/>
    </location>
</feature>
<dbReference type="InterPro" id="IPR049052">
    <property type="entry name" value="nSTAND1"/>
</dbReference>
<protein>
    <recommendedName>
        <fullName evidence="1">Novel STAND NTPase 1 domain-containing protein</fullName>
    </recommendedName>
</protein>
<evidence type="ECO:0000313" key="3">
    <source>
        <dbReference type="Proteomes" id="UP000729701"/>
    </source>
</evidence>
<reference evidence="2" key="2">
    <citation type="journal article" date="2022" name="Microbiol. Resour. Announc.">
        <title>Metagenome Sequencing to Explore Phylogenomics of Terrestrial Cyanobacteria.</title>
        <authorList>
            <person name="Ward R.D."/>
            <person name="Stajich J.E."/>
            <person name="Johansen J.R."/>
            <person name="Huntemann M."/>
            <person name="Clum A."/>
            <person name="Foster B."/>
            <person name="Foster B."/>
            <person name="Roux S."/>
            <person name="Palaniappan K."/>
            <person name="Varghese N."/>
            <person name="Mukherjee S."/>
            <person name="Reddy T.B.K."/>
            <person name="Daum C."/>
            <person name="Copeland A."/>
            <person name="Chen I.A."/>
            <person name="Ivanova N.N."/>
            <person name="Kyrpides N.C."/>
            <person name="Shapiro N."/>
            <person name="Eloe-Fadrosh E.A."/>
            <person name="Pietrasiak N."/>
        </authorList>
    </citation>
    <scope>NUCLEOTIDE SEQUENCE</scope>
    <source>
        <strain evidence="2">GSE-NOS-MK-12-04C</strain>
    </source>
</reference>
<dbReference type="InterPro" id="IPR027417">
    <property type="entry name" value="P-loop_NTPase"/>
</dbReference>
<name>A0A951UV81_9CYAN</name>
<reference evidence="2" key="1">
    <citation type="submission" date="2021-05" db="EMBL/GenBank/DDBJ databases">
        <authorList>
            <person name="Pietrasiak N."/>
            <person name="Ward R."/>
            <person name="Stajich J.E."/>
            <person name="Kurbessoian T."/>
        </authorList>
    </citation>
    <scope>NUCLEOTIDE SEQUENCE</scope>
    <source>
        <strain evidence="2">GSE-NOS-MK-12-04C</strain>
    </source>
</reference>
<dbReference type="EMBL" id="JAHHGZ010000044">
    <property type="protein sequence ID" value="MBW4671398.1"/>
    <property type="molecule type" value="Genomic_DNA"/>
</dbReference>
<dbReference type="SUPFAM" id="SSF52540">
    <property type="entry name" value="P-loop containing nucleoside triphosphate hydrolases"/>
    <property type="match status" value="1"/>
</dbReference>
<gene>
    <name evidence="2" type="ORF">KME60_29250</name>
</gene>
<organism evidence="2 3">
    <name type="scientific">Cyanomargarita calcarea GSE-NOS-MK-12-04C</name>
    <dbReference type="NCBI Taxonomy" id="2839659"/>
    <lineage>
        <taxon>Bacteria</taxon>
        <taxon>Bacillati</taxon>
        <taxon>Cyanobacteriota</taxon>
        <taxon>Cyanophyceae</taxon>
        <taxon>Nostocales</taxon>
        <taxon>Cyanomargaritaceae</taxon>
        <taxon>Cyanomargarita</taxon>
    </lineage>
</organism>
<sequence>MVKKIVEALATVLARVATNDQTPVAKTREFAEELKQTSNTTTDTIIYDGLRRIANVLPEIAVSPLVVLVDQFEEVYSLCKDTTERQIFIENLIHAASDRSGCVSVIITLRSDFLGETQRHPVLNQVIASKGVIVPAMSEEELRRAITKPAKLAGHPLDEAVVSLLLKDTHGREGALPLLQFALTRIWEGLKKGVEPSKTLEEIRGVGGAWEQVKLTFPT</sequence>
<dbReference type="Pfam" id="PF20703">
    <property type="entry name" value="nSTAND1"/>
    <property type="match status" value="1"/>
</dbReference>
<accession>A0A951UV81</accession>
<proteinExistence type="predicted"/>
<dbReference type="AlphaFoldDB" id="A0A951UV81"/>
<evidence type="ECO:0000259" key="1">
    <source>
        <dbReference type="Pfam" id="PF20703"/>
    </source>
</evidence>
<dbReference type="Proteomes" id="UP000729701">
    <property type="component" value="Unassembled WGS sequence"/>
</dbReference>